<organism evidence="3 4">
    <name type="scientific">Boletus edulis BED1</name>
    <dbReference type="NCBI Taxonomy" id="1328754"/>
    <lineage>
        <taxon>Eukaryota</taxon>
        <taxon>Fungi</taxon>
        <taxon>Dikarya</taxon>
        <taxon>Basidiomycota</taxon>
        <taxon>Agaricomycotina</taxon>
        <taxon>Agaricomycetes</taxon>
        <taxon>Agaricomycetidae</taxon>
        <taxon>Boletales</taxon>
        <taxon>Boletineae</taxon>
        <taxon>Boletaceae</taxon>
        <taxon>Boletoideae</taxon>
        <taxon>Boletus</taxon>
    </lineage>
</organism>
<feature type="signal peptide" evidence="2">
    <location>
        <begin position="1"/>
        <end position="25"/>
    </location>
</feature>
<comment type="caution">
    <text evidence="3">The sequence shown here is derived from an EMBL/GenBank/DDBJ whole genome shotgun (WGS) entry which is preliminary data.</text>
</comment>
<keyword evidence="2" id="KW-0732">Signal</keyword>
<name>A0AAD4G5G7_BOLED</name>
<keyword evidence="4" id="KW-1185">Reference proteome</keyword>
<dbReference type="Proteomes" id="UP001194468">
    <property type="component" value="Unassembled WGS sequence"/>
</dbReference>
<protein>
    <submittedName>
        <fullName evidence="3">Uncharacterized protein</fullName>
    </submittedName>
</protein>
<dbReference type="EMBL" id="WHUW01000371">
    <property type="protein sequence ID" value="KAF8415107.1"/>
    <property type="molecule type" value="Genomic_DNA"/>
</dbReference>
<dbReference type="AlphaFoldDB" id="A0AAD4G5G7"/>
<evidence type="ECO:0000256" key="2">
    <source>
        <dbReference type="SAM" id="SignalP"/>
    </source>
</evidence>
<evidence type="ECO:0000313" key="4">
    <source>
        <dbReference type="Proteomes" id="UP001194468"/>
    </source>
</evidence>
<evidence type="ECO:0000256" key="1">
    <source>
        <dbReference type="SAM" id="MobiDB-lite"/>
    </source>
</evidence>
<sequence length="94" mass="10367">MQLKALYVHLSALSVTPFFLSSVKARPVGLVHPDSVMRNDGVYLESGEVGIVERHQVKGFWETGEQGDSRGAHKRQGVWTGPGPDETNPHWSGR</sequence>
<gene>
    <name evidence="3" type="ORF">L210DRAFT_3768701</name>
</gene>
<proteinExistence type="predicted"/>
<reference evidence="3" key="2">
    <citation type="journal article" date="2020" name="Nat. Commun.">
        <title>Large-scale genome sequencing of mycorrhizal fungi provides insights into the early evolution of symbiotic traits.</title>
        <authorList>
            <person name="Miyauchi S."/>
            <person name="Kiss E."/>
            <person name="Kuo A."/>
            <person name="Drula E."/>
            <person name="Kohler A."/>
            <person name="Sanchez-Garcia M."/>
            <person name="Morin E."/>
            <person name="Andreopoulos B."/>
            <person name="Barry K.W."/>
            <person name="Bonito G."/>
            <person name="Buee M."/>
            <person name="Carver A."/>
            <person name="Chen C."/>
            <person name="Cichocki N."/>
            <person name="Clum A."/>
            <person name="Culley D."/>
            <person name="Crous P.W."/>
            <person name="Fauchery L."/>
            <person name="Girlanda M."/>
            <person name="Hayes R.D."/>
            <person name="Keri Z."/>
            <person name="LaButti K."/>
            <person name="Lipzen A."/>
            <person name="Lombard V."/>
            <person name="Magnuson J."/>
            <person name="Maillard F."/>
            <person name="Murat C."/>
            <person name="Nolan M."/>
            <person name="Ohm R.A."/>
            <person name="Pangilinan J."/>
            <person name="Pereira M.F."/>
            <person name="Perotto S."/>
            <person name="Peter M."/>
            <person name="Pfister S."/>
            <person name="Riley R."/>
            <person name="Sitrit Y."/>
            <person name="Stielow J.B."/>
            <person name="Szollosi G."/>
            <person name="Zifcakova L."/>
            <person name="Stursova M."/>
            <person name="Spatafora J.W."/>
            <person name="Tedersoo L."/>
            <person name="Vaario L.M."/>
            <person name="Yamada A."/>
            <person name="Yan M."/>
            <person name="Wang P."/>
            <person name="Xu J."/>
            <person name="Bruns T."/>
            <person name="Baldrian P."/>
            <person name="Vilgalys R."/>
            <person name="Dunand C."/>
            <person name="Henrissat B."/>
            <person name="Grigoriev I.V."/>
            <person name="Hibbett D."/>
            <person name="Nagy L.G."/>
            <person name="Martin F.M."/>
        </authorList>
    </citation>
    <scope>NUCLEOTIDE SEQUENCE</scope>
    <source>
        <strain evidence="3">BED1</strain>
    </source>
</reference>
<feature type="region of interest" description="Disordered" evidence="1">
    <location>
        <begin position="62"/>
        <end position="94"/>
    </location>
</feature>
<feature type="chain" id="PRO_5042074327" evidence="2">
    <location>
        <begin position="26"/>
        <end position="94"/>
    </location>
</feature>
<accession>A0AAD4G5G7</accession>
<reference evidence="3" key="1">
    <citation type="submission" date="2019-10" db="EMBL/GenBank/DDBJ databases">
        <authorList>
            <consortium name="DOE Joint Genome Institute"/>
            <person name="Kuo A."/>
            <person name="Miyauchi S."/>
            <person name="Kiss E."/>
            <person name="Drula E."/>
            <person name="Kohler A."/>
            <person name="Sanchez-Garcia M."/>
            <person name="Andreopoulos B."/>
            <person name="Barry K.W."/>
            <person name="Bonito G."/>
            <person name="Buee M."/>
            <person name="Carver A."/>
            <person name="Chen C."/>
            <person name="Cichocki N."/>
            <person name="Clum A."/>
            <person name="Culley D."/>
            <person name="Crous P.W."/>
            <person name="Fauchery L."/>
            <person name="Girlanda M."/>
            <person name="Hayes R."/>
            <person name="Keri Z."/>
            <person name="LaButti K."/>
            <person name="Lipzen A."/>
            <person name="Lombard V."/>
            <person name="Magnuson J."/>
            <person name="Maillard F."/>
            <person name="Morin E."/>
            <person name="Murat C."/>
            <person name="Nolan M."/>
            <person name="Ohm R."/>
            <person name="Pangilinan J."/>
            <person name="Pereira M."/>
            <person name="Perotto S."/>
            <person name="Peter M."/>
            <person name="Riley R."/>
            <person name="Sitrit Y."/>
            <person name="Stielow B."/>
            <person name="Szollosi G."/>
            <person name="Zifcakova L."/>
            <person name="Stursova M."/>
            <person name="Spatafora J.W."/>
            <person name="Tedersoo L."/>
            <person name="Vaario L.-M."/>
            <person name="Yamada A."/>
            <person name="Yan M."/>
            <person name="Wang P."/>
            <person name="Xu J."/>
            <person name="Bruns T."/>
            <person name="Baldrian P."/>
            <person name="Vilgalys R."/>
            <person name="Henrissat B."/>
            <person name="Grigoriev I.V."/>
            <person name="Hibbett D."/>
            <person name="Nagy L.G."/>
            <person name="Martin F.M."/>
        </authorList>
    </citation>
    <scope>NUCLEOTIDE SEQUENCE</scope>
    <source>
        <strain evidence="3">BED1</strain>
    </source>
</reference>
<evidence type="ECO:0000313" key="3">
    <source>
        <dbReference type="EMBL" id="KAF8415107.1"/>
    </source>
</evidence>